<dbReference type="SUPFAM" id="SSF160996">
    <property type="entry name" value="HI0933 insert domain-like"/>
    <property type="match status" value="1"/>
</dbReference>
<dbReference type="Gene3D" id="3.50.50.60">
    <property type="entry name" value="FAD/NAD(P)-binding domain"/>
    <property type="match status" value="1"/>
</dbReference>
<dbReference type="AlphaFoldDB" id="A0A380NHQ7"/>
<dbReference type="SUPFAM" id="SSF51905">
    <property type="entry name" value="FAD/NAD(P)-binding domain"/>
    <property type="match status" value="1"/>
</dbReference>
<dbReference type="Proteomes" id="UP000255367">
    <property type="component" value="Unassembled WGS sequence"/>
</dbReference>
<dbReference type="Pfam" id="PF22780">
    <property type="entry name" value="HI0933_like_1st"/>
    <property type="match status" value="1"/>
</dbReference>
<keyword evidence="7" id="KW-1185">Reference proteome</keyword>
<dbReference type="PANTHER" id="PTHR42887:SF2">
    <property type="entry name" value="OS12G0638800 PROTEIN"/>
    <property type="match status" value="1"/>
</dbReference>
<dbReference type="InterPro" id="IPR023166">
    <property type="entry name" value="BaiN-like_dom_sf"/>
</dbReference>
<evidence type="ECO:0000256" key="1">
    <source>
        <dbReference type="ARBA" id="ARBA00001974"/>
    </source>
</evidence>
<reference evidence="6 7" key="1">
    <citation type="submission" date="2018-06" db="EMBL/GenBank/DDBJ databases">
        <authorList>
            <consortium name="Pathogen Informatics"/>
            <person name="Doyle S."/>
        </authorList>
    </citation>
    <scope>NUCLEOTIDE SEQUENCE [LARGE SCALE GENOMIC DNA]</scope>
    <source>
        <strain evidence="6 7">NCTC12020</strain>
    </source>
</reference>
<feature type="domain" description="RsdA/BaiN/AoA(So)-like Rossmann fold-like" evidence="4">
    <location>
        <begin position="3"/>
        <end position="408"/>
    </location>
</feature>
<accession>A0A380NHQ7</accession>
<feature type="domain" description="RsdA/BaiN/AoA(So)-like insert" evidence="5">
    <location>
        <begin position="190"/>
        <end position="355"/>
    </location>
</feature>
<dbReference type="InterPro" id="IPR036188">
    <property type="entry name" value="FAD/NAD-bd_sf"/>
</dbReference>
<dbReference type="NCBIfam" id="TIGR00275">
    <property type="entry name" value="aminoacetone oxidase family FAD-binding enzyme"/>
    <property type="match status" value="1"/>
</dbReference>
<name>A0A380NHQ7_9FIRM</name>
<dbReference type="EMBL" id="UHIO01000001">
    <property type="protein sequence ID" value="SUP40624.1"/>
    <property type="molecule type" value="Genomic_DNA"/>
</dbReference>
<dbReference type="PRINTS" id="PR00411">
    <property type="entry name" value="PNDRDTASEI"/>
</dbReference>
<dbReference type="InterPro" id="IPR004792">
    <property type="entry name" value="BaiN-like"/>
</dbReference>
<dbReference type="PRINTS" id="PR00368">
    <property type="entry name" value="FADPNR"/>
</dbReference>
<sequence length="416" mass="45609">MKHIIVVGAGAAGLMAATIAAREGAKVTLLEKMNMVGKKMGITGKGRCNITNDAPIADFIAKTPGNGKFLMSAYQQFDNRDLLELLHSWKLETKVERGGRVFPASDSALDVRNMFMRVFKGYGGILHLNEAVKQIIVRDGIVKGVITDQETYYGDAVILATGGLSYPLTGSTGDGYKMAKDIGHTITDLRPSLVPIETKEPWVKDLMGLSLRNVELSVVAKEKVQAKQFGEMMFTHFGITGPIVLSLSHTVGKLLKKKNMGSIQLLINLKPALTVEQLDQRVQRDFITYSKKQLVNGLKDLLPQRLIPVIIELAGLAPDKFINQISREERMQLVYILQHMPLTFKQMRPIAEAIVTAGGISVKEFVPKTMESKLVKGLYATGEVLDVDAFTGGYNLQAAFATAYVAAQHAVYGDKK</sequence>
<proteinExistence type="predicted"/>
<evidence type="ECO:0000256" key="2">
    <source>
        <dbReference type="ARBA" id="ARBA00022630"/>
    </source>
</evidence>
<keyword evidence="2" id="KW-0285">Flavoprotein</keyword>
<dbReference type="Pfam" id="PF03486">
    <property type="entry name" value="HI0933_like"/>
    <property type="match status" value="1"/>
</dbReference>
<evidence type="ECO:0000313" key="6">
    <source>
        <dbReference type="EMBL" id="SUP40624.1"/>
    </source>
</evidence>
<organism evidence="6 7">
    <name type="scientific">Veillonella criceti</name>
    <dbReference type="NCBI Taxonomy" id="103891"/>
    <lineage>
        <taxon>Bacteria</taxon>
        <taxon>Bacillati</taxon>
        <taxon>Bacillota</taxon>
        <taxon>Negativicutes</taxon>
        <taxon>Veillonellales</taxon>
        <taxon>Veillonellaceae</taxon>
        <taxon>Veillonella</taxon>
    </lineage>
</organism>
<evidence type="ECO:0000256" key="3">
    <source>
        <dbReference type="ARBA" id="ARBA00022827"/>
    </source>
</evidence>
<dbReference type="PANTHER" id="PTHR42887">
    <property type="entry name" value="OS12G0638800 PROTEIN"/>
    <property type="match status" value="1"/>
</dbReference>
<dbReference type="RefSeq" id="WP_115309600.1">
    <property type="nucleotide sequence ID" value="NZ_UHIO01000001.1"/>
</dbReference>
<dbReference type="OrthoDB" id="9773233at2"/>
<dbReference type="InterPro" id="IPR055178">
    <property type="entry name" value="RsdA/BaiN/AoA(So)-like_dom"/>
</dbReference>
<evidence type="ECO:0000313" key="7">
    <source>
        <dbReference type="Proteomes" id="UP000255367"/>
    </source>
</evidence>
<keyword evidence="3" id="KW-0274">FAD</keyword>
<comment type="cofactor">
    <cofactor evidence="1">
        <name>FAD</name>
        <dbReference type="ChEBI" id="CHEBI:57692"/>
    </cofactor>
</comment>
<dbReference type="InterPro" id="IPR057661">
    <property type="entry name" value="RsdA/BaiN/AoA(So)_Rossmann"/>
</dbReference>
<dbReference type="Gene3D" id="1.10.8.260">
    <property type="entry name" value="HI0933 insert domain-like"/>
    <property type="match status" value="1"/>
</dbReference>
<gene>
    <name evidence="6" type="ORF">NCTC12020_00346</name>
</gene>
<protein>
    <submittedName>
        <fullName evidence="6">Tricarballylate dehydrogenase</fullName>
    </submittedName>
</protein>
<dbReference type="Gene3D" id="2.40.30.10">
    <property type="entry name" value="Translation factors"/>
    <property type="match status" value="1"/>
</dbReference>
<evidence type="ECO:0000259" key="5">
    <source>
        <dbReference type="Pfam" id="PF22780"/>
    </source>
</evidence>
<evidence type="ECO:0000259" key="4">
    <source>
        <dbReference type="Pfam" id="PF03486"/>
    </source>
</evidence>